<keyword evidence="2" id="KW-1185">Reference proteome</keyword>
<dbReference type="EC" id="2.7.2.7" evidence="1"/>
<gene>
    <name evidence="1" type="primary">buk</name>
    <name evidence="1" type="ORF">FRZ06_18540</name>
</gene>
<keyword evidence="1" id="KW-0808">Transferase</keyword>
<organism evidence="1 2">
    <name type="scientific">Anoxybacterium hadale</name>
    <dbReference type="NCBI Taxonomy" id="3408580"/>
    <lineage>
        <taxon>Bacteria</taxon>
        <taxon>Bacillati</taxon>
        <taxon>Bacillota</taxon>
        <taxon>Clostridia</taxon>
        <taxon>Peptostreptococcales</taxon>
        <taxon>Anaerovoracaceae</taxon>
        <taxon>Anoxybacterium</taxon>
    </lineage>
</organism>
<dbReference type="Proteomes" id="UP000594014">
    <property type="component" value="Chromosome"/>
</dbReference>
<evidence type="ECO:0000313" key="1">
    <source>
        <dbReference type="EMBL" id="QOX66009.1"/>
    </source>
</evidence>
<reference evidence="1" key="1">
    <citation type="submission" date="2019-08" db="EMBL/GenBank/DDBJ databases">
        <title>Genome sequence of Clostridiales bacterium MT110.</title>
        <authorList>
            <person name="Cao J."/>
        </authorList>
    </citation>
    <scope>NUCLEOTIDE SEQUENCE</scope>
    <source>
        <strain evidence="1">MT110</strain>
    </source>
</reference>
<keyword evidence="1" id="KW-0418">Kinase</keyword>
<accession>A0ACD1AIB8</accession>
<evidence type="ECO:0000313" key="2">
    <source>
        <dbReference type="Proteomes" id="UP000594014"/>
    </source>
</evidence>
<proteinExistence type="predicted"/>
<dbReference type="EMBL" id="CP042469">
    <property type="protein sequence ID" value="QOX66009.1"/>
    <property type="molecule type" value="Genomic_DNA"/>
</dbReference>
<sequence>MGDELKILTINPGSTSTKVALFQDAEELFSANIAHEAGVLKTFPEINDQFDYRRETILKVLREHEIDLREVDAFSGRGGGLVALEGGTYEINEKLLEHARAGFTIKHPAMLGSQLAHSFATLYGKPAFVVNPPDVDEFQLLARVTGLKNVTRESRVHALNQKEIGLRYAQSIGKNYENLNLIIAHIGGGVSVTAHRRGKMVDSNDVANGDGPMAPTRCGSIPVHSIVKMCFSGEYTEKEMLDKTTKTGGLVDHLNTADVLSIVKMIEAGDSYAELIFDGMIYQIVKAVGSMATVLKGDVDGIILTGGISYNEHLVEEITAAVSFIAKVTAMPGEFEMEALASGAIRVLTGVEKPLSYTGIPVWQGFE</sequence>
<protein>
    <submittedName>
        <fullName evidence="1">Butyrate kinase</fullName>
        <ecNumber evidence="1">2.7.2.7</ecNumber>
    </submittedName>
</protein>
<name>A0ACD1AIB8_9FIRM</name>